<evidence type="ECO:0000313" key="1">
    <source>
        <dbReference type="EMBL" id="OAK75865.1"/>
    </source>
</evidence>
<dbReference type="PATRIC" id="fig|217031.6.peg.9"/>
<dbReference type="InterPro" id="IPR036412">
    <property type="entry name" value="HAD-like_sf"/>
</dbReference>
<dbReference type="STRING" id="217031.ABB05_00055"/>
<dbReference type="GO" id="GO:0005829">
    <property type="term" value="C:cytosol"/>
    <property type="evidence" value="ECO:0007669"/>
    <property type="project" value="TreeGrafter"/>
</dbReference>
<dbReference type="Gene3D" id="3.30.1240.10">
    <property type="match status" value="1"/>
</dbReference>
<dbReference type="InterPro" id="IPR023214">
    <property type="entry name" value="HAD_sf"/>
</dbReference>
<dbReference type="Gene3D" id="3.40.50.1000">
    <property type="entry name" value="HAD superfamily/HAD-like"/>
    <property type="match status" value="1"/>
</dbReference>
<dbReference type="PANTHER" id="PTHR10000:SF50">
    <property type="entry name" value="STRESS RESPONSE PROTEIN YHAX"/>
    <property type="match status" value="1"/>
</dbReference>
<dbReference type="SUPFAM" id="SSF56784">
    <property type="entry name" value="HAD-like"/>
    <property type="match status" value="1"/>
</dbReference>
<dbReference type="GO" id="GO:0000287">
    <property type="term" value="F:magnesium ion binding"/>
    <property type="evidence" value="ECO:0007669"/>
    <property type="project" value="TreeGrafter"/>
</dbReference>
<proteinExistence type="predicted"/>
<dbReference type="Pfam" id="PF08282">
    <property type="entry name" value="Hydrolase_3"/>
    <property type="match status" value="1"/>
</dbReference>
<keyword evidence="2" id="KW-1185">Reference proteome</keyword>
<comment type="caution">
    <text evidence="1">The sequence shown here is derived from an EMBL/GenBank/DDBJ whole genome shotgun (WGS) entry which is preliminary data.</text>
</comment>
<evidence type="ECO:0000313" key="2">
    <source>
        <dbReference type="Proteomes" id="UP000077881"/>
    </source>
</evidence>
<dbReference type="OrthoDB" id="9790031at2"/>
<dbReference type="GO" id="GO:0016791">
    <property type="term" value="F:phosphatase activity"/>
    <property type="evidence" value="ECO:0007669"/>
    <property type="project" value="TreeGrafter"/>
</dbReference>
<dbReference type="AlphaFoldDB" id="A0A178A6P5"/>
<dbReference type="PANTHER" id="PTHR10000">
    <property type="entry name" value="PHOSPHOSERINE PHOSPHATASE"/>
    <property type="match status" value="1"/>
</dbReference>
<name>A0A178A6P5_9BACI</name>
<sequence length="287" mass="32948">MIYKLLALNIDGTLLQDNGRINKVTRDAIDYVNDKDVKIIVSTSRNFPAAKRVAKLLKIKEHIISHQGAFIGKELDKPVFVRRISENITGEMLGLLESFSCQIKVIHEELMFANKMNLPNQLTGRVVFQKANRIAYSEQYVDNLQESFQQNPVSPMMIDVLFEHKHDREDAIKVIDEMYDEVECIKSNPLRLMIVPKMVSKLTGVQFLCEHHGIKREEVVAIGSDFDDLPLIQWAGLGVAMGNAPLKVRNEANWVTRSYEDNGVAYMVKEHFRKQHRLGFLRNILKE</sequence>
<accession>A0A178A6P5</accession>
<dbReference type="NCBIfam" id="TIGR01484">
    <property type="entry name" value="HAD-SF-IIB"/>
    <property type="match status" value="1"/>
</dbReference>
<reference evidence="1 2" key="1">
    <citation type="submission" date="2015-05" db="EMBL/GenBank/DDBJ databases">
        <title>Comparison of genome.</title>
        <authorList>
            <person name="Zheng Z."/>
            <person name="Sun M."/>
        </authorList>
    </citation>
    <scope>NUCLEOTIDE SEQUENCE [LARGE SCALE GENOMIC DNA]</scope>
    <source>
        <strain evidence="1 2">G25-74</strain>
    </source>
</reference>
<protein>
    <submittedName>
        <fullName evidence="1">Haloacid dehalogenase</fullName>
    </submittedName>
</protein>
<dbReference type="RefSeq" id="WP_057981507.1">
    <property type="nucleotide sequence ID" value="NZ_JAGGKH010000011.1"/>
</dbReference>
<dbReference type="EMBL" id="LDJR01000003">
    <property type="protein sequence ID" value="OAK75865.1"/>
    <property type="molecule type" value="Genomic_DNA"/>
</dbReference>
<dbReference type="CDD" id="cd07516">
    <property type="entry name" value="HAD_Pase"/>
    <property type="match status" value="1"/>
</dbReference>
<organism evidence="1 2">
    <name type="scientific">Lederbergia galactosidilytica</name>
    <dbReference type="NCBI Taxonomy" id="217031"/>
    <lineage>
        <taxon>Bacteria</taxon>
        <taxon>Bacillati</taxon>
        <taxon>Bacillota</taxon>
        <taxon>Bacilli</taxon>
        <taxon>Bacillales</taxon>
        <taxon>Bacillaceae</taxon>
        <taxon>Lederbergia</taxon>
    </lineage>
</organism>
<gene>
    <name evidence="1" type="ORF">ABB05_00055</name>
</gene>
<dbReference type="Proteomes" id="UP000077881">
    <property type="component" value="Unassembled WGS sequence"/>
</dbReference>
<dbReference type="InterPro" id="IPR006379">
    <property type="entry name" value="HAD-SF_hydro_IIB"/>
</dbReference>